<dbReference type="Proteomes" id="UP001596037">
    <property type="component" value="Unassembled WGS sequence"/>
</dbReference>
<sequence>MAAASSVTPAHVKAVRGFNRFYTQRIGVLAPYLGSDLTLTDVRVLYELAHRQQPTASELARELSLDAGYLSRILRRFEGKGWLARTPAPADARQSLLALTEAGHQAFAPLQQKSRDEAAALLAPLPPADRSRVIEAMHTVQRLLEPDESPAPVAVLRELRPGDMGWVVLAHGELYAREERFNWEFEGLVAGIAASFVENFRPAREKGWIAEIDGERVGSVFVVQKSPTVAQLRLLLVTPAARGHGLGRRLVDECIAFARQRKYRKMVLWTQAHLLAARAIYGSRGFVLTSSEAFSGYGRTDLVGETWELRL</sequence>
<gene>
    <name evidence="4" type="ORF">ACFPOE_20790</name>
</gene>
<reference evidence="5" key="1">
    <citation type="journal article" date="2019" name="Int. J. Syst. Evol. Microbiol.">
        <title>The Global Catalogue of Microorganisms (GCM) 10K type strain sequencing project: providing services to taxonomists for standard genome sequencing and annotation.</title>
        <authorList>
            <consortium name="The Broad Institute Genomics Platform"/>
            <consortium name="The Broad Institute Genome Sequencing Center for Infectious Disease"/>
            <person name="Wu L."/>
            <person name="Ma J."/>
        </authorList>
    </citation>
    <scope>NUCLEOTIDE SEQUENCE [LARGE SCALE GENOMIC DNA]</scope>
    <source>
        <strain evidence="5">CCUG 57401</strain>
    </source>
</reference>
<feature type="domain" description="HTH marR-type" evidence="2">
    <location>
        <begin position="4"/>
        <end position="145"/>
    </location>
</feature>
<dbReference type="InterPro" id="IPR016181">
    <property type="entry name" value="Acyl_CoA_acyltransferase"/>
</dbReference>
<dbReference type="PANTHER" id="PTHR13947:SF37">
    <property type="entry name" value="LD18367P"/>
    <property type="match status" value="1"/>
</dbReference>
<dbReference type="GO" id="GO:0016746">
    <property type="term" value="F:acyltransferase activity"/>
    <property type="evidence" value="ECO:0007669"/>
    <property type="project" value="UniProtKB-KW"/>
</dbReference>
<proteinExistence type="predicted"/>
<evidence type="ECO:0000313" key="5">
    <source>
        <dbReference type="Proteomes" id="UP001596037"/>
    </source>
</evidence>
<evidence type="ECO:0000259" key="3">
    <source>
        <dbReference type="PROSITE" id="PS51186"/>
    </source>
</evidence>
<dbReference type="Gene3D" id="3.40.630.30">
    <property type="match status" value="1"/>
</dbReference>
<dbReference type="InterPro" id="IPR000182">
    <property type="entry name" value="GNAT_dom"/>
</dbReference>
<evidence type="ECO:0000313" key="4">
    <source>
        <dbReference type="EMBL" id="MFC5499992.1"/>
    </source>
</evidence>
<dbReference type="EC" id="2.3.1.-" evidence="4"/>
<feature type="domain" description="N-acetyltransferase" evidence="3">
    <location>
        <begin position="154"/>
        <end position="311"/>
    </location>
</feature>
<dbReference type="Pfam" id="PF00583">
    <property type="entry name" value="Acetyltransf_1"/>
    <property type="match status" value="1"/>
</dbReference>
<dbReference type="PANTHER" id="PTHR13947">
    <property type="entry name" value="GNAT FAMILY N-ACETYLTRANSFERASE"/>
    <property type="match status" value="1"/>
</dbReference>
<dbReference type="EMBL" id="JBHSMF010000010">
    <property type="protein sequence ID" value="MFC5499992.1"/>
    <property type="molecule type" value="Genomic_DNA"/>
</dbReference>
<dbReference type="InterPro" id="IPR050769">
    <property type="entry name" value="NAT_camello-type"/>
</dbReference>
<dbReference type="PROSITE" id="PS50995">
    <property type="entry name" value="HTH_MARR_2"/>
    <property type="match status" value="1"/>
</dbReference>
<dbReference type="PROSITE" id="PS51186">
    <property type="entry name" value="GNAT"/>
    <property type="match status" value="1"/>
</dbReference>
<keyword evidence="5" id="KW-1185">Reference proteome</keyword>
<dbReference type="RefSeq" id="WP_376852239.1">
    <property type="nucleotide sequence ID" value="NZ_JBHSMF010000010.1"/>
</dbReference>
<dbReference type="SUPFAM" id="SSF46785">
    <property type="entry name" value="Winged helix' DNA-binding domain"/>
    <property type="match status" value="1"/>
</dbReference>
<name>A0ABW0NIW6_9BURK</name>
<keyword evidence="4" id="KW-0012">Acyltransferase</keyword>
<dbReference type="InterPro" id="IPR036388">
    <property type="entry name" value="WH-like_DNA-bd_sf"/>
</dbReference>
<dbReference type="SMART" id="SM00347">
    <property type="entry name" value="HTH_MARR"/>
    <property type="match status" value="1"/>
</dbReference>
<dbReference type="InterPro" id="IPR000835">
    <property type="entry name" value="HTH_MarR-typ"/>
</dbReference>
<dbReference type="PRINTS" id="PR00598">
    <property type="entry name" value="HTHMARR"/>
</dbReference>
<comment type="caution">
    <text evidence="4">The sequence shown here is derived from an EMBL/GenBank/DDBJ whole genome shotgun (WGS) entry which is preliminary data.</text>
</comment>
<evidence type="ECO:0000256" key="1">
    <source>
        <dbReference type="ARBA" id="ARBA00022679"/>
    </source>
</evidence>
<evidence type="ECO:0000259" key="2">
    <source>
        <dbReference type="PROSITE" id="PS50995"/>
    </source>
</evidence>
<dbReference type="Gene3D" id="1.10.10.10">
    <property type="entry name" value="Winged helix-like DNA-binding domain superfamily/Winged helix DNA-binding domain"/>
    <property type="match status" value="1"/>
</dbReference>
<organism evidence="4 5">
    <name type="scientific">Caenimonas terrae</name>
    <dbReference type="NCBI Taxonomy" id="696074"/>
    <lineage>
        <taxon>Bacteria</taxon>
        <taxon>Pseudomonadati</taxon>
        <taxon>Pseudomonadota</taxon>
        <taxon>Betaproteobacteria</taxon>
        <taxon>Burkholderiales</taxon>
        <taxon>Comamonadaceae</taxon>
        <taxon>Caenimonas</taxon>
    </lineage>
</organism>
<accession>A0ABW0NIW6</accession>
<dbReference type="SUPFAM" id="SSF55729">
    <property type="entry name" value="Acyl-CoA N-acyltransferases (Nat)"/>
    <property type="match status" value="1"/>
</dbReference>
<keyword evidence="1 4" id="KW-0808">Transferase</keyword>
<dbReference type="InterPro" id="IPR036390">
    <property type="entry name" value="WH_DNA-bd_sf"/>
</dbReference>
<protein>
    <submittedName>
        <fullName evidence="4">GNAT family N-acetyltransferase</fullName>
        <ecNumber evidence="4">2.3.1.-</ecNumber>
    </submittedName>
</protein>
<dbReference type="Pfam" id="PF01047">
    <property type="entry name" value="MarR"/>
    <property type="match status" value="1"/>
</dbReference>
<dbReference type="CDD" id="cd04301">
    <property type="entry name" value="NAT_SF"/>
    <property type="match status" value="1"/>
</dbReference>